<sequence>MRNYKRSSITSCSFESRVSTWTRELGGFRKTSHSICNQLST</sequence>
<accession>A0A0C2CPG4</accession>
<evidence type="ECO:0000313" key="1">
    <source>
        <dbReference type="EMBL" id="KIH51667.1"/>
    </source>
</evidence>
<reference evidence="1 2" key="1">
    <citation type="submission" date="2013-12" db="EMBL/GenBank/DDBJ databases">
        <title>Draft genome of the parsitic nematode Ancylostoma duodenale.</title>
        <authorList>
            <person name="Mitreva M."/>
        </authorList>
    </citation>
    <scope>NUCLEOTIDE SEQUENCE [LARGE SCALE GENOMIC DNA]</scope>
    <source>
        <strain evidence="1 2">Zhejiang</strain>
    </source>
</reference>
<protein>
    <submittedName>
        <fullName evidence="1">Uncharacterized protein</fullName>
    </submittedName>
</protein>
<name>A0A0C2CPG4_9BILA</name>
<dbReference type="Proteomes" id="UP000054047">
    <property type="component" value="Unassembled WGS sequence"/>
</dbReference>
<gene>
    <name evidence="1" type="ORF">ANCDUO_18243</name>
</gene>
<dbReference type="AlphaFoldDB" id="A0A0C2CPG4"/>
<organism evidence="1 2">
    <name type="scientific">Ancylostoma duodenale</name>
    <dbReference type="NCBI Taxonomy" id="51022"/>
    <lineage>
        <taxon>Eukaryota</taxon>
        <taxon>Metazoa</taxon>
        <taxon>Ecdysozoa</taxon>
        <taxon>Nematoda</taxon>
        <taxon>Chromadorea</taxon>
        <taxon>Rhabditida</taxon>
        <taxon>Rhabditina</taxon>
        <taxon>Rhabditomorpha</taxon>
        <taxon>Strongyloidea</taxon>
        <taxon>Ancylostomatidae</taxon>
        <taxon>Ancylostomatinae</taxon>
        <taxon>Ancylostoma</taxon>
    </lineage>
</organism>
<keyword evidence="2" id="KW-1185">Reference proteome</keyword>
<evidence type="ECO:0000313" key="2">
    <source>
        <dbReference type="Proteomes" id="UP000054047"/>
    </source>
</evidence>
<dbReference type="EMBL" id="KN745848">
    <property type="protein sequence ID" value="KIH51667.1"/>
    <property type="molecule type" value="Genomic_DNA"/>
</dbReference>
<proteinExistence type="predicted"/>